<evidence type="ECO:0000259" key="11">
    <source>
        <dbReference type="Pfam" id="PF24878"/>
    </source>
</evidence>
<keyword evidence="4" id="KW-0808">Transferase</keyword>
<name>A0ABN2TJ55_9MICO</name>
<feature type="transmembrane region" description="Helical" evidence="9">
    <location>
        <begin position="477"/>
        <end position="497"/>
    </location>
</feature>
<evidence type="ECO:0000256" key="4">
    <source>
        <dbReference type="ARBA" id="ARBA00022679"/>
    </source>
</evidence>
<evidence type="ECO:0000256" key="6">
    <source>
        <dbReference type="ARBA" id="ARBA00022989"/>
    </source>
</evidence>
<evidence type="ECO:0000256" key="7">
    <source>
        <dbReference type="ARBA" id="ARBA00023136"/>
    </source>
</evidence>
<evidence type="ECO:0000256" key="9">
    <source>
        <dbReference type="SAM" id="Phobius"/>
    </source>
</evidence>
<evidence type="ECO:0000256" key="2">
    <source>
        <dbReference type="ARBA" id="ARBA00022475"/>
    </source>
</evidence>
<reference evidence="12 13" key="1">
    <citation type="journal article" date="2019" name="Int. J. Syst. Evol. Microbiol.">
        <title>The Global Catalogue of Microorganisms (GCM) 10K type strain sequencing project: providing services to taxonomists for standard genome sequencing and annotation.</title>
        <authorList>
            <consortium name="The Broad Institute Genomics Platform"/>
            <consortium name="The Broad Institute Genome Sequencing Center for Infectious Disease"/>
            <person name="Wu L."/>
            <person name="Ma J."/>
        </authorList>
    </citation>
    <scope>NUCLEOTIDE SEQUENCE [LARGE SCALE GENOMIC DNA]</scope>
    <source>
        <strain evidence="12 13">JCM 14546</strain>
    </source>
</reference>
<evidence type="ECO:0000313" key="13">
    <source>
        <dbReference type="Proteomes" id="UP001500755"/>
    </source>
</evidence>
<keyword evidence="3" id="KW-0328">Glycosyltransferase</keyword>
<dbReference type="Proteomes" id="UP001500755">
    <property type="component" value="Unassembled WGS sequence"/>
</dbReference>
<feature type="compositionally biased region" description="Gly residues" evidence="8">
    <location>
        <begin position="658"/>
        <end position="694"/>
    </location>
</feature>
<feature type="domain" description="Glycosyltransferase RgtA/B/C/D-like" evidence="10">
    <location>
        <begin position="112"/>
        <end position="216"/>
    </location>
</feature>
<keyword evidence="2" id="KW-1003">Cell membrane</keyword>
<comment type="subcellular location">
    <subcellularLocation>
        <location evidence="1">Cell membrane</location>
        <topology evidence="1">Multi-pass membrane protein</topology>
    </subcellularLocation>
</comment>
<organism evidence="12 13">
    <name type="scientific">Brevibacterium samyangense</name>
    <dbReference type="NCBI Taxonomy" id="366888"/>
    <lineage>
        <taxon>Bacteria</taxon>
        <taxon>Bacillati</taxon>
        <taxon>Actinomycetota</taxon>
        <taxon>Actinomycetes</taxon>
        <taxon>Micrococcales</taxon>
        <taxon>Brevibacteriaceae</taxon>
        <taxon>Brevibacterium</taxon>
    </lineage>
</organism>
<accession>A0ABN2TJ55</accession>
<feature type="transmembrane region" description="Helical" evidence="9">
    <location>
        <begin position="172"/>
        <end position="193"/>
    </location>
</feature>
<feature type="region of interest" description="Disordered" evidence="8">
    <location>
        <begin position="584"/>
        <end position="611"/>
    </location>
</feature>
<dbReference type="RefSeq" id="WP_344309687.1">
    <property type="nucleotide sequence ID" value="NZ_BAAANO010000020.1"/>
</dbReference>
<evidence type="ECO:0000256" key="3">
    <source>
        <dbReference type="ARBA" id="ARBA00022676"/>
    </source>
</evidence>
<feature type="region of interest" description="Disordered" evidence="8">
    <location>
        <begin position="1"/>
        <end position="49"/>
    </location>
</feature>
<sequence>MSDTTAPTTSVRTSSPVPPASPTGAAEAPRATRQIPPRHRPPQDGRSGHSRRWVHPLLLCLLVLGTIGAYLVNLTANGWANSFYAAAVQAGTENWEAFLYGSFDAANAITVDKPPASLWLMALSTRVFGFSSFAMLLPQVLLAGVTVLLLVHSTRLALRDLSPRISETVEKGTALAVGLVFALSPVAALMFRFNNPDALLVALMALAVVSTQHALTAINRRGGASEADTAEAPGRVTSTRTTRPVRTTVLWLVLAGVALGLGFLTKQFQVLLITPGLLLAWLLFSRGTATAPVSWLRRILLALVPVGALLVSAGWWIALVELVPASIRPYIGGSQTDSFLELTFGYNGLGRLTGNETGSVGGGGGNGGGGWGETGITRLFTGSFGTQAGWLLPTALALLGLVTAVLVVDAVRRVRTARGIVAGAAARLPHTNAEAPCISGVPVAAGTPATSVTRGTSATGASAAPGTPVVPGTSLPAALVLWGGWLLVTWLTLSFMSGIVHEYYTVALTPALAFLVVVPFVVLWHRRELWVRVVLAVVPALTGAWQYVLVGDTSGVPTWLRITVLVAGVLASLVVVVSAFGPREDATNTPETETETADHKPVGDTGTGASGARGLRIGTASVLLALLGFTALAIPAQLTVRTIAQSTQGSIVTIAGSSQGGPGGGMPGGGTGGGPGGMLGGTAGPGGTTLGDGTDGVPAAPDGTVPGGASGDGSTDGSDSATASRPGGGGGMGGLLGSSEASEEMQDLLLADAEDFTWVAAAIGANNAAGYQLSTEEPVMAIGGFNGTDPSPTLAEFQQYVASGQIHYFIGSGGGPGGGMGGAGMGQESSTASEITAWVESTFTAIDVDGTTVYDLTGTAASAEDLS</sequence>
<feature type="transmembrane region" description="Helical" evidence="9">
    <location>
        <begin position="53"/>
        <end position="72"/>
    </location>
</feature>
<dbReference type="InterPro" id="IPR038731">
    <property type="entry name" value="RgtA/B/C-like"/>
</dbReference>
<keyword evidence="5 9" id="KW-0812">Transmembrane</keyword>
<proteinExistence type="predicted"/>
<protein>
    <recommendedName>
        <fullName evidence="14">4-amino-4-deoxy-L-arabinose transferase</fullName>
    </recommendedName>
</protein>
<evidence type="ECO:0000259" key="10">
    <source>
        <dbReference type="Pfam" id="PF13231"/>
    </source>
</evidence>
<feature type="region of interest" description="Disordered" evidence="8">
    <location>
        <begin position="654"/>
        <end position="740"/>
    </location>
</feature>
<dbReference type="InterPro" id="IPR050297">
    <property type="entry name" value="LipidA_mod_glycosyltrf_83"/>
</dbReference>
<dbReference type="PANTHER" id="PTHR33908">
    <property type="entry name" value="MANNOSYLTRANSFERASE YKCB-RELATED"/>
    <property type="match status" value="1"/>
</dbReference>
<dbReference type="Pfam" id="PF24878">
    <property type="entry name" value="YkcB_C"/>
    <property type="match status" value="1"/>
</dbReference>
<feature type="domain" description="Glycosyltransferase RgtA/B/C/D-like" evidence="10">
    <location>
        <begin position="251"/>
        <end position="306"/>
    </location>
</feature>
<feature type="transmembrane region" description="Helical" evidence="9">
    <location>
        <begin position="245"/>
        <end position="264"/>
    </location>
</feature>
<feature type="transmembrane region" description="Helical" evidence="9">
    <location>
        <begin position="270"/>
        <end position="287"/>
    </location>
</feature>
<feature type="domain" description="Putative mannosyltransferase YkcA/B-like C-terminal" evidence="11">
    <location>
        <begin position="747"/>
        <end position="841"/>
    </location>
</feature>
<keyword evidence="7 9" id="KW-0472">Membrane</keyword>
<feature type="transmembrane region" description="Helical" evidence="9">
    <location>
        <begin position="529"/>
        <end position="547"/>
    </location>
</feature>
<feature type="transmembrane region" description="Helical" evidence="9">
    <location>
        <begin position="199"/>
        <end position="218"/>
    </location>
</feature>
<evidence type="ECO:0000313" key="12">
    <source>
        <dbReference type="EMBL" id="GAA2010522.1"/>
    </source>
</evidence>
<gene>
    <name evidence="12" type="ORF">GCM10009755_22110</name>
</gene>
<feature type="compositionally biased region" description="Gly residues" evidence="8">
    <location>
        <begin position="726"/>
        <end position="736"/>
    </location>
</feature>
<feature type="transmembrane region" description="Helical" evidence="9">
    <location>
        <begin position="299"/>
        <end position="318"/>
    </location>
</feature>
<feature type="compositionally biased region" description="Polar residues" evidence="8">
    <location>
        <begin position="1"/>
        <end position="15"/>
    </location>
</feature>
<feature type="transmembrane region" description="Helical" evidence="9">
    <location>
        <begin position="127"/>
        <end position="151"/>
    </location>
</feature>
<feature type="transmembrane region" description="Helical" evidence="9">
    <location>
        <begin position="559"/>
        <end position="580"/>
    </location>
</feature>
<feature type="transmembrane region" description="Helical" evidence="9">
    <location>
        <begin position="617"/>
        <end position="638"/>
    </location>
</feature>
<dbReference type="PANTHER" id="PTHR33908:SF3">
    <property type="entry name" value="UNDECAPRENYL PHOSPHATE-ALPHA-4-AMINO-4-DEOXY-L-ARABINOSE ARABINOSYL TRANSFERASE"/>
    <property type="match status" value="1"/>
</dbReference>
<feature type="compositionally biased region" description="Low complexity" evidence="8">
    <location>
        <begin position="712"/>
        <end position="724"/>
    </location>
</feature>
<dbReference type="Pfam" id="PF13231">
    <property type="entry name" value="PMT_2"/>
    <property type="match status" value="2"/>
</dbReference>
<feature type="transmembrane region" description="Helical" evidence="9">
    <location>
        <begin position="503"/>
        <end position="522"/>
    </location>
</feature>
<evidence type="ECO:0000256" key="5">
    <source>
        <dbReference type="ARBA" id="ARBA00022692"/>
    </source>
</evidence>
<feature type="transmembrane region" description="Helical" evidence="9">
    <location>
        <begin position="388"/>
        <end position="408"/>
    </location>
</feature>
<evidence type="ECO:0008006" key="14">
    <source>
        <dbReference type="Google" id="ProtNLM"/>
    </source>
</evidence>
<keyword evidence="13" id="KW-1185">Reference proteome</keyword>
<dbReference type="EMBL" id="BAAANO010000020">
    <property type="protein sequence ID" value="GAA2010522.1"/>
    <property type="molecule type" value="Genomic_DNA"/>
</dbReference>
<keyword evidence="6 9" id="KW-1133">Transmembrane helix</keyword>
<comment type="caution">
    <text evidence="12">The sequence shown here is derived from an EMBL/GenBank/DDBJ whole genome shotgun (WGS) entry which is preliminary data.</text>
</comment>
<evidence type="ECO:0000256" key="8">
    <source>
        <dbReference type="SAM" id="MobiDB-lite"/>
    </source>
</evidence>
<evidence type="ECO:0000256" key="1">
    <source>
        <dbReference type="ARBA" id="ARBA00004651"/>
    </source>
</evidence>
<dbReference type="InterPro" id="IPR056785">
    <property type="entry name" value="YkcA/B-like_C"/>
</dbReference>